<name>A0A1H6TAP3_9FIRM</name>
<sequence length="1185" mass="128629">MGKGNTSMKKQVGKIILCLLTITMVFVNFTLSTKATDYDLSQYISQVALEYEKDGSYIAYDQSALADQTKLRFNITAALPKSSLDVNNSIRLTMPDHLALEDTVAPVSAIYSYAGESHDYSRDGPIGSYTVKDHQITVTINNPQDDTLNVYLQINTTLNQLTFTNNNEVTLAFSAPSTTITIKKATETTEAQTNETQTTPKTVKRAPLKANLNTDAPNKISGNINDLVKSGLSGSYQLVGKTTVDKNIGNIGSPINIDNDVTIDLNGNKLQLYDQTYFYIKSGKHLTIIDSQADNYKPTDTNVNGVGNVSNLKTEYDLEVKREIPINLDYYVTESKVNDTTTNDTTKKYTVDFTHAGRIFSETGEVGNQDSTFMIEKGGTLDFKSGVAYNTGPHIVATKGDGTGTATLNLSGGYLIGNHNNNVIWNNAGNVLNISGGVITNGYAENGGGIYNNDANNSGTGGGTINMTGGYITGNEAKLDGDQDRRYSGGGIYMKSGILNISGDAYITNNTKSSGNSTFDHYSVHGGGGVAADNDSQVNMSGGYVTGNNSNEAGGGLYIGYYSQDGLAKLTLTGGIIASNVAKTGEGGGIRIGGCGRGVISAVKRSNPIYITNNTTNTGSEEENNESGGDWGGGGIFVQENGQLNIMNAIITENTAGGFGAGVSACPTGNTSINTDQGAAIYKNNADGNHYSRGSGASEKKNEDYVAYMYYKEHNNTDYQDYFLAHKPDVRSYTITNDMLGGGSERYTGNFNNNKSEEQDFWAGNVHAKFIGLTAHPSNEDVEKALAKASTYISRNHSHNHGGGIMTNGMLTLGESNEIYPVFHVEAYKAFMLKSALGNTTTNLPMANDQFKFALYKHTGDSTTLPQWDGNEFTAGSGTNELVAEYFNEAAGKDHLGKIYGTIPNYLYNSPENYTFYLVEENMGDSNITCDHTIYEINFGVVDSGTKTVNNVQTTTYSINNVKVNRIVDGTRTEIINPQYDNENSKLTLLSNSEAAFKNTEQSYGLQLTKKDAENDRVLAGAKFKLYQFADNYENTSINPIIIREVEEKQTDAVGKLTFDSLRGGNLYYLKETKAPDQYKSSGPWVIEVNKDGTAKFYDADCTENENTTTLTRNNSNTFVKEKSGKELVKNSNVFNTEITNTSIKYKLPDTGGSGIEQYYQAAFVLIALGLLVILVHYIKRRFVE</sequence>
<feature type="domain" description="SpaA-like prealbumin fold" evidence="3">
    <location>
        <begin position="1006"/>
        <end position="1096"/>
    </location>
</feature>
<reference evidence="5" key="1">
    <citation type="submission" date="2016-10" db="EMBL/GenBank/DDBJ databases">
        <authorList>
            <person name="Varghese N."/>
        </authorList>
    </citation>
    <scope>NUCLEOTIDE SEQUENCE [LARGE SCALE GENOMIC DNA]</scope>
    <source>
        <strain evidence="5">DSM 20406</strain>
    </source>
</reference>
<feature type="transmembrane region" description="Helical" evidence="2">
    <location>
        <begin position="1159"/>
        <end position="1179"/>
    </location>
</feature>
<evidence type="ECO:0000256" key="1">
    <source>
        <dbReference type="SAM" id="MobiDB-lite"/>
    </source>
</evidence>
<keyword evidence="2" id="KW-1133">Transmembrane helix</keyword>
<keyword evidence="2" id="KW-0812">Transmembrane</keyword>
<dbReference type="AlphaFoldDB" id="A0A1H6TAP3"/>
<dbReference type="InterPro" id="IPR013783">
    <property type="entry name" value="Ig-like_fold"/>
</dbReference>
<dbReference type="Proteomes" id="UP000183028">
    <property type="component" value="Unassembled WGS sequence"/>
</dbReference>
<evidence type="ECO:0000313" key="4">
    <source>
        <dbReference type="EMBL" id="SEI76336.1"/>
    </source>
</evidence>
<dbReference type="InterPro" id="IPR038174">
    <property type="entry name" value="Strep_pil_link_sf"/>
</dbReference>
<dbReference type="Gene3D" id="2.60.40.3050">
    <property type="match status" value="1"/>
</dbReference>
<accession>A0A1H6TAP3</accession>
<evidence type="ECO:0000256" key="2">
    <source>
        <dbReference type="SAM" id="Phobius"/>
    </source>
</evidence>
<dbReference type="Pfam" id="PF17802">
    <property type="entry name" value="SpaA"/>
    <property type="match status" value="1"/>
</dbReference>
<evidence type="ECO:0000259" key="3">
    <source>
        <dbReference type="Pfam" id="PF17802"/>
    </source>
</evidence>
<evidence type="ECO:0000313" key="5">
    <source>
        <dbReference type="Proteomes" id="UP000183028"/>
    </source>
</evidence>
<keyword evidence="2" id="KW-0472">Membrane</keyword>
<gene>
    <name evidence="4" type="ORF">SAMN04487834_102225</name>
</gene>
<dbReference type="STRING" id="322505.SAMN04487836_12913"/>
<feature type="transmembrane region" description="Helical" evidence="2">
    <location>
        <begin position="12"/>
        <end position="31"/>
    </location>
</feature>
<dbReference type="Gene3D" id="2.60.40.10">
    <property type="entry name" value="Immunoglobulins"/>
    <property type="match status" value="1"/>
</dbReference>
<proteinExistence type="predicted"/>
<feature type="region of interest" description="Disordered" evidence="1">
    <location>
        <begin position="613"/>
        <end position="634"/>
    </location>
</feature>
<organism evidence="4 5">
    <name type="scientific">Sharpea azabuensis</name>
    <dbReference type="NCBI Taxonomy" id="322505"/>
    <lineage>
        <taxon>Bacteria</taxon>
        <taxon>Bacillati</taxon>
        <taxon>Bacillota</taxon>
        <taxon>Erysipelotrichia</taxon>
        <taxon>Erysipelotrichales</taxon>
        <taxon>Coprobacillaceae</taxon>
        <taxon>Sharpea</taxon>
    </lineage>
</organism>
<dbReference type="EMBL" id="FNYK01000022">
    <property type="protein sequence ID" value="SEI76336.1"/>
    <property type="molecule type" value="Genomic_DNA"/>
</dbReference>
<keyword evidence="5" id="KW-1185">Reference proteome</keyword>
<protein>
    <recommendedName>
        <fullName evidence="3">SpaA-like prealbumin fold domain-containing protein</fullName>
    </recommendedName>
</protein>
<dbReference type="InterPro" id="IPR041033">
    <property type="entry name" value="SpaA_PFL_dom_1"/>
</dbReference>